<dbReference type="eggNOG" id="COG0683">
    <property type="taxonomic scope" value="Bacteria"/>
</dbReference>
<sequence length="409" mass="40810">MSTNRPSASARRAVAYLAAAAATALLAGCASAGTAGTAASGGNASAPVKVGLLYSKTGLLAAYGAQYEQGFQAGLAYATHGTGKVNGHQVDVIEQDDTGDPATAVADAKDLIGKGVKILAGTTDSGIGLQLAPLAAQNQVLYVSGPAATDALTGINKYTFRSGRESYQDIAAAGSFVGDPSGKKILVLAQDSAFGQANVAAVKAVLGAKGATVTQVLAPPSAQDLTPFAQQVKSAKADLVYVAWAGATAPALWTALDQQGVLGSTKVVTGLAGTASYPIFGNAGSKVDFLAHYFPGAGGNNTVETAMINGIKQAGGTPDLFSPDGFTAALMIVHAIQASDSDTGAMVKALEGWSFDGPKGAEQVRASDHALLQPMFQATLTGSGASAQPKLLTALTADQVAPPAKTIAG</sequence>
<feature type="signal peptide" evidence="3">
    <location>
        <begin position="1"/>
        <end position="32"/>
    </location>
</feature>
<name>A0A1H7RIW2_STRJI</name>
<feature type="domain" description="Leucine-binding protein" evidence="4">
    <location>
        <begin position="47"/>
        <end position="382"/>
    </location>
</feature>
<gene>
    <name evidence="5" type="ORF">SAMN05414137_110141</name>
</gene>
<dbReference type="InterPro" id="IPR006311">
    <property type="entry name" value="TAT_signal"/>
</dbReference>
<reference evidence="6" key="1">
    <citation type="submission" date="2016-10" db="EMBL/GenBank/DDBJ databases">
        <authorList>
            <person name="Varghese N."/>
        </authorList>
    </citation>
    <scope>NUCLEOTIDE SEQUENCE [LARGE SCALE GENOMIC DNA]</scope>
    <source>
        <strain evidence="6">DSM 45096 / BCRC 16803 / CGMCC 4.1857 / CIP 109030 / JCM 12277 / KCTC 19219 / NBRC 100920 / 33214</strain>
    </source>
</reference>
<dbReference type="InterPro" id="IPR028081">
    <property type="entry name" value="Leu-bd"/>
</dbReference>
<dbReference type="Pfam" id="PF13458">
    <property type="entry name" value="Peripla_BP_6"/>
    <property type="match status" value="1"/>
</dbReference>
<evidence type="ECO:0000313" key="6">
    <source>
        <dbReference type="Proteomes" id="UP000183015"/>
    </source>
</evidence>
<dbReference type="CDD" id="cd06328">
    <property type="entry name" value="PBP1_SBP-like"/>
    <property type="match status" value="1"/>
</dbReference>
<dbReference type="PROSITE" id="PS51318">
    <property type="entry name" value="TAT"/>
    <property type="match status" value="1"/>
</dbReference>
<dbReference type="Proteomes" id="UP000183015">
    <property type="component" value="Unassembled WGS sequence"/>
</dbReference>
<organism evidence="5 6">
    <name type="scientific">Streptacidiphilus jiangxiensis</name>
    <dbReference type="NCBI Taxonomy" id="235985"/>
    <lineage>
        <taxon>Bacteria</taxon>
        <taxon>Bacillati</taxon>
        <taxon>Actinomycetota</taxon>
        <taxon>Actinomycetes</taxon>
        <taxon>Kitasatosporales</taxon>
        <taxon>Streptomycetaceae</taxon>
        <taxon>Streptacidiphilus</taxon>
    </lineage>
</organism>
<accession>A0A1H7RIW2</accession>
<dbReference type="SUPFAM" id="SSF53822">
    <property type="entry name" value="Periplasmic binding protein-like I"/>
    <property type="match status" value="1"/>
</dbReference>
<evidence type="ECO:0000256" key="3">
    <source>
        <dbReference type="SAM" id="SignalP"/>
    </source>
</evidence>
<dbReference type="AlphaFoldDB" id="A0A1H7RIW2"/>
<proteinExistence type="inferred from homology"/>
<evidence type="ECO:0000259" key="4">
    <source>
        <dbReference type="Pfam" id="PF13458"/>
    </source>
</evidence>
<protein>
    <submittedName>
        <fullName evidence="5">Branched-chain amino acid transport system substrate-binding protein</fullName>
    </submittedName>
</protein>
<dbReference type="STRING" id="235985.SAMN05414137_110141"/>
<comment type="similarity">
    <text evidence="1">Belongs to the leucine-binding protein family.</text>
</comment>
<keyword evidence="6" id="KW-1185">Reference proteome</keyword>
<dbReference type="PROSITE" id="PS51257">
    <property type="entry name" value="PROKAR_LIPOPROTEIN"/>
    <property type="match status" value="1"/>
</dbReference>
<dbReference type="Gene3D" id="3.40.50.2300">
    <property type="match status" value="2"/>
</dbReference>
<dbReference type="RefSeq" id="WP_042450305.1">
    <property type="nucleotide sequence ID" value="NZ_BBPN01000018.1"/>
</dbReference>
<dbReference type="InterPro" id="IPR028082">
    <property type="entry name" value="Peripla_BP_I"/>
</dbReference>
<evidence type="ECO:0000256" key="1">
    <source>
        <dbReference type="ARBA" id="ARBA00010062"/>
    </source>
</evidence>
<keyword evidence="2 3" id="KW-0732">Signal</keyword>
<dbReference type="InterPro" id="IPR051010">
    <property type="entry name" value="BCAA_transport"/>
</dbReference>
<evidence type="ECO:0000256" key="2">
    <source>
        <dbReference type="ARBA" id="ARBA00022729"/>
    </source>
</evidence>
<feature type="chain" id="PRO_5010325559" evidence="3">
    <location>
        <begin position="33"/>
        <end position="409"/>
    </location>
</feature>
<dbReference type="EMBL" id="FOAZ01000010">
    <property type="protein sequence ID" value="SEL59754.1"/>
    <property type="molecule type" value="Genomic_DNA"/>
</dbReference>
<evidence type="ECO:0000313" key="5">
    <source>
        <dbReference type="EMBL" id="SEL59754.1"/>
    </source>
</evidence>
<dbReference type="PANTHER" id="PTHR30483:SF6">
    <property type="entry name" value="PERIPLASMIC BINDING PROTEIN OF ABC TRANSPORTER FOR NATURAL AMINO ACIDS"/>
    <property type="match status" value="1"/>
</dbReference>
<dbReference type="OrthoDB" id="9794229at2"/>
<dbReference type="PANTHER" id="PTHR30483">
    <property type="entry name" value="LEUCINE-SPECIFIC-BINDING PROTEIN"/>
    <property type="match status" value="1"/>
</dbReference>